<evidence type="ECO:0000256" key="1">
    <source>
        <dbReference type="ARBA" id="ARBA00022460"/>
    </source>
</evidence>
<evidence type="ECO:0000256" key="3">
    <source>
        <dbReference type="PROSITE-ProRule" id="PRU00497"/>
    </source>
</evidence>
<evidence type="ECO:0000313" key="5">
    <source>
        <dbReference type="Proteomes" id="UP000410492"/>
    </source>
</evidence>
<evidence type="ECO:0000313" key="4">
    <source>
        <dbReference type="EMBL" id="VEN41364.1"/>
    </source>
</evidence>
<dbReference type="Pfam" id="PF00379">
    <property type="entry name" value="Chitin_bind_4"/>
    <property type="match status" value="1"/>
</dbReference>
<name>A0A653C0G1_CALMS</name>
<keyword evidence="2" id="KW-0677">Repeat</keyword>
<dbReference type="InterPro" id="IPR031311">
    <property type="entry name" value="CHIT_BIND_RR_consensus"/>
</dbReference>
<evidence type="ECO:0000256" key="2">
    <source>
        <dbReference type="ARBA" id="ARBA00022737"/>
    </source>
</evidence>
<keyword evidence="5" id="KW-1185">Reference proteome</keyword>
<dbReference type="PRINTS" id="PR00947">
    <property type="entry name" value="CUTICLE"/>
</dbReference>
<dbReference type="GO" id="GO:0042302">
    <property type="term" value="F:structural constituent of cuticle"/>
    <property type="evidence" value="ECO:0007669"/>
    <property type="project" value="UniProtKB-UniRule"/>
</dbReference>
<dbReference type="AlphaFoldDB" id="A0A653C0G1"/>
<dbReference type="EMBL" id="CAACVG010006738">
    <property type="protein sequence ID" value="VEN41364.1"/>
    <property type="molecule type" value="Genomic_DNA"/>
</dbReference>
<dbReference type="InterPro" id="IPR051217">
    <property type="entry name" value="Insect_Cuticle_Struc_Prot"/>
</dbReference>
<dbReference type="OrthoDB" id="10071059at2759"/>
<evidence type="ECO:0008006" key="6">
    <source>
        <dbReference type="Google" id="ProtNLM"/>
    </source>
</evidence>
<dbReference type="PANTHER" id="PTHR12236">
    <property type="entry name" value="STRUCTURAL CONTITUENT OF CUTICLE"/>
    <property type="match status" value="1"/>
</dbReference>
<dbReference type="GO" id="GO:0031012">
    <property type="term" value="C:extracellular matrix"/>
    <property type="evidence" value="ECO:0007669"/>
    <property type="project" value="TreeGrafter"/>
</dbReference>
<dbReference type="PANTHER" id="PTHR12236:SF94">
    <property type="entry name" value="CCP84AA-RELATED"/>
    <property type="match status" value="1"/>
</dbReference>
<gene>
    <name evidence="4" type="ORF">CALMAC_LOCUS5208</name>
</gene>
<organism evidence="4 5">
    <name type="scientific">Callosobruchus maculatus</name>
    <name type="common">Southern cowpea weevil</name>
    <name type="synonym">Pulse bruchid</name>
    <dbReference type="NCBI Taxonomy" id="64391"/>
    <lineage>
        <taxon>Eukaryota</taxon>
        <taxon>Metazoa</taxon>
        <taxon>Ecdysozoa</taxon>
        <taxon>Arthropoda</taxon>
        <taxon>Hexapoda</taxon>
        <taxon>Insecta</taxon>
        <taxon>Pterygota</taxon>
        <taxon>Neoptera</taxon>
        <taxon>Endopterygota</taxon>
        <taxon>Coleoptera</taxon>
        <taxon>Polyphaga</taxon>
        <taxon>Cucujiformia</taxon>
        <taxon>Chrysomeloidea</taxon>
        <taxon>Chrysomelidae</taxon>
        <taxon>Bruchinae</taxon>
        <taxon>Bruchini</taxon>
        <taxon>Callosobruchus</taxon>
    </lineage>
</organism>
<proteinExistence type="predicted"/>
<protein>
    <recommendedName>
        <fullName evidence="6">Cuticle protein</fullName>
    </recommendedName>
</protein>
<sequence>MGDYINKMDARTEYNCHCTSVLLVSADMASKIFILLATIAVARASHAPAAVLAPAPVLAKISDSTFDPNPAYSFAYDVQDGLTGDSKGHVESRANGIVSGQYNVAEPDGTRRIVDYTADPINGFNAVVRKAPLVVAAAPVVARAAPAAPLLARAVAPAPVVAHAAPLVAGAPYARIALG</sequence>
<dbReference type="GO" id="GO:0005615">
    <property type="term" value="C:extracellular space"/>
    <property type="evidence" value="ECO:0007669"/>
    <property type="project" value="TreeGrafter"/>
</dbReference>
<dbReference type="InterPro" id="IPR000618">
    <property type="entry name" value="Insect_cuticle"/>
</dbReference>
<keyword evidence="1 3" id="KW-0193">Cuticle</keyword>
<reference evidence="4 5" key="1">
    <citation type="submission" date="2019-01" db="EMBL/GenBank/DDBJ databases">
        <authorList>
            <person name="Sayadi A."/>
        </authorList>
    </citation>
    <scope>NUCLEOTIDE SEQUENCE [LARGE SCALE GENOMIC DNA]</scope>
</reference>
<dbReference type="Proteomes" id="UP000410492">
    <property type="component" value="Unassembled WGS sequence"/>
</dbReference>
<dbReference type="PROSITE" id="PS51155">
    <property type="entry name" value="CHIT_BIND_RR_2"/>
    <property type="match status" value="1"/>
</dbReference>
<dbReference type="PROSITE" id="PS00233">
    <property type="entry name" value="CHIT_BIND_RR_1"/>
    <property type="match status" value="1"/>
</dbReference>
<accession>A0A653C0G1</accession>